<evidence type="ECO:0000313" key="3">
    <source>
        <dbReference type="Proteomes" id="UP000183487"/>
    </source>
</evidence>
<evidence type="ECO:0000259" key="1">
    <source>
        <dbReference type="Pfam" id="PF07883"/>
    </source>
</evidence>
<dbReference type="GO" id="GO:0016853">
    <property type="term" value="F:isomerase activity"/>
    <property type="evidence" value="ECO:0007669"/>
    <property type="project" value="UniProtKB-KW"/>
</dbReference>
<accession>A0A1H1HEY9</accession>
<feature type="domain" description="Cupin type-2" evidence="1">
    <location>
        <begin position="93"/>
        <end position="152"/>
    </location>
</feature>
<dbReference type="Pfam" id="PF07883">
    <property type="entry name" value="Cupin_2"/>
    <property type="match status" value="1"/>
</dbReference>
<dbReference type="EMBL" id="FNKP01000002">
    <property type="protein sequence ID" value="SDR23990.1"/>
    <property type="molecule type" value="Genomic_DNA"/>
</dbReference>
<dbReference type="InterPro" id="IPR014710">
    <property type="entry name" value="RmlC-like_jellyroll"/>
</dbReference>
<keyword evidence="2" id="KW-0413">Isomerase</keyword>
<reference evidence="3" key="1">
    <citation type="submission" date="2016-10" db="EMBL/GenBank/DDBJ databases">
        <authorList>
            <person name="Varghese N."/>
            <person name="Submissions S."/>
        </authorList>
    </citation>
    <scope>NUCLEOTIDE SEQUENCE [LARGE SCALE GENOMIC DNA]</scope>
    <source>
        <strain evidence="3">GAS106B</strain>
    </source>
</reference>
<proteinExistence type="predicted"/>
<dbReference type="Proteomes" id="UP000183487">
    <property type="component" value="Unassembled WGS sequence"/>
</dbReference>
<name>A0A1H1HEY9_9BURK</name>
<sequence>MQYSDEFGGKGCSAGLAARATYNKGQPEHWSRKSASFSQAAKTGATVSSFQLPTAMKIIRSRSFTATHPWGALDIANMGGITTRLHWTDQPYKWHVNDGEEVFAVLDGRVEMRYRQDGVEQSAILETGDVFYASIGTEHVAHPIGAARVLVVESQGSV</sequence>
<dbReference type="AlphaFoldDB" id="A0A1H1HEY9"/>
<keyword evidence="3" id="KW-1185">Reference proteome</keyword>
<gene>
    <name evidence="2" type="ORF">SAMN05443245_3829</name>
</gene>
<organism evidence="2 3">
    <name type="scientific">Paraburkholderia fungorum</name>
    <dbReference type="NCBI Taxonomy" id="134537"/>
    <lineage>
        <taxon>Bacteria</taxon>
        <taxon>Pseudomonadati</taxon>
        <taxon>Pseudomonadota</taxon>
        <taxon>Betaproteobacteria</taxon>
        <taxon>Burkholderiales</taxon>
        <taxon>Burkholderiaceae</taxon>
        <taxon>Paraburkholderia</taxon>
    </lineage>
</organism>
<protein>
    <submittedName>
        <fullName evidence="2">Mannose-6-phosphate isomerase, cupin superfamily</fullName>
    </submittedName>
</protein>
<evidence type="ECO:0000313" key="2">
    <source>
        <dbReference type="EMBL" id="SDR23990.1"/>
    </source>
</evidence>
<dbReference type="InterPro" id="IPR013096">
    <property type="entry name" value="Cupin_2"/>
</dbReference>
<dbReference type="InterPro" id="IPR011051">
    <property type="entry name" value="RmlC_Cupin_sf"/>
</dbReference>
<dbReference type="Gene3D" id="2.60.120.10">
    <property type="entry name" value="Jelly Rolls"/>
    <property type="match status" value="1"/>
</dbReference>
<dbReference type="SUPFAM" id="SSF51182">
    <property type="entry name" value="RmlC-like cupins"/>
    <property type="match status" value="1"/>
</dbReference>